<keyword evidence="1" id="KW-0472">Membrane</keyword>
<dbReference type="AlphaFoldDB" id="A0A0A8ZIF3"/>
<keyword evidence="1" id="KW-1133">Transmembrane helix</keyword>
<dbReference type="EMBL" id="GBRH01261370">
    <property type="protein sequence ID" value="JAD36525.1"/>
    <property type="molecule type" value="Transcribed_RNA"/>
</dbReference>
<evidence type="ECO:0000313" key="2">
    <source>
        <dbReference type="EMBL" id="JAD36525.1"/>
    </source>
</evidence>
<feature type="transmembrane region" description="Helical" evidence="1">
    <location>
        <begin position="12"/>
        <end position="29"/>
    </location>
</feature>
<keyword evidence="1" id="KW-0812">Transmembrane</keyword>
<name>A0A0A8ZIF3_ARUDO</name>
<reference evidence="2" key="2">
    <citation type="journal article" date="2015" name="Data Brief">
        <title>Shoot transcriptome of the giant reed, Arundo donax.</title>
        <authorList>
            <person name="Barrero R.A."/>
            <person name="Guerrero F.D."/>
            <person name="Moolhuijzen P."/>
            <person name="Goolsby J.A."/>
            <person name="Tidwell J."/>
            <person name="Bellgard S.E."/>
            <person name="Bellgard M.I."/>
        </authorList>
    </citation>
    <scope>NUCLEOTIDE SEQUENCE</scope>
    <source>
        <tissue evidence="2">Shoot tissue taken approximately 20 cm above the soil surface</tissue>
    </source>
</reference>
<proteinExistence type="predicted"/>
<evidence type="ECO:0000256" key="1">
    <source>
        <dbReference type="SAM" id="Phobius"/>
    </source>
</evidence>
<organism evidence="2">
    <name type="scientific">Arundo donax</name>
    <name type="common">Giant reed</name>
    <name type="synonym">Donax arundinaceus</name>
    <dbReference type="NCBI Taxonomy" id="35708"/>
    <lineage>
        <taxon>Eukaryota</taxon>
        <taxon>Viridiplantae</taxon>
        <taxon>Streptophyta</taxon>
        <taxon>Embryophyta</taxon>
        <taxon>Tracheophyta</taxon>
        <taxon>Spermatophyta</taxon>
        <taxon>Magnoliopsida</taxon>
        <taxon>Liliopsida</taxon>
        <taxon>Poales</taxon>
        <taxon>Poaceae</taxon>
        <taxon>PACMAD clade</taxon>
        <taxon>Arundinoideae</taxon>
        <taxon>Arundineae</taxon>
        <taxon>Arundo</taxon>
    </lineage>
</organism>
<accession>A0A0A8ZIF3</accession>
<protein>
    <submittedName>
        <fullName evidence="2">Uncharacterized protein</fullName>
    </submittedName>
</protein>
<sequence>MFYFTCRLKFNISIPSYFWCLLIGNLLAANDGSWWN</sequence>
<reference evidence="2" key="1">
    <citation type="submission" date="2014-09" db="EMBL/GenBank/DDBJ databases">
        <authorList>
            <person name="Magalhaes I.L.F."/>
            <person name="Oliveira U."/>
            <person name="Santos F.R."/>
            <person name="Vidigal T.H.D.A."/>
            <person name="Brescovit A.D."/>
            <person name="Santos A.J."/>
        </authorList>
    </citation>
    <scope>NUCLEOTIDE SEQUENCE</scope>
    <source>
        <tissue evidence="2">Shoot tissue taken approximately 20 cm above the soil surface</tissue>
    </source>
</reference>